<dbReference type="InterPro" id="IPR051122">
    <property type="entry name" value="SDR_DHRS6-like"/>
</dbReference>
<dbReference type="EMBL" id="LZKQ01000079">
    <property type="protein sequence ID" value="OBI87908.1"/>
    <property type="molecule type" value="Genomic_DNA"/>
</dbReference>
<accession>A0A1A3CME9</accession>
<dbReference type="RefSeq" id="WP_065120170.1">
    <property type="nucleotide sequence ID" value="NZ_LZKQ01000079.1"/>
</dbReference>
<dbReference type="GO" id="GO:0016491">
    <property type="term" value="F:oxidoreductase activity"/>
    <property type="evidence" value="ECO:0007669"/>
    <property type="project" value="UniProtKB-KW"/>
</dbReference>
<comment type="similarity">
    <text evidence="1">Belongs to the short-chain dehydrogenases/reductases (SDR) family.</text>
</comment>
<sequence>MSLRNQRVLIIGGTSGIGLAVAAAVADRGATPIVASRRSSSVERALAALPTDARGATVDLADPSSIERLADQVGPVDHLVYTAGEPLELVPPAGLTPEVILGFYRTRFVGACSAVRVFGPRLPPGGSITLTSGSASEQPEFGPLPVSLCGAMNALTAALAVELAPIRVNAVAPGVVRSPLWDSMGDAAREDMFAQAAQGIPLRRIGEADEVARAYLYCIEQTYSTGSVVKVDGGSVLV</sequence>
<evidence type="ECO:0000313" key="3">
    <source>
        <dbReference type="EMBL" id="OBI87908.1"/>
    </source>
</evidence>
<dbReference type="SUPFAM" id="SSF51735">
    <property type="entry name" value="NAD(P)-binding Rossmann-fold domains"/>
    <property type="match status" value="1"/>
</dbReference>
<dbReference type="Gene3D" id="3.40.50.720">
    <property type="entry name" value="NAD(P)-binding Rossmann-like Domain"/>
    <property type="match status" value="1"/>
</dbReference>
<evidence type="ECO:0000256" key="1">
    <source>
        <dbReference type="ARBA" id="ARBA00006484"/>
    </source>
</evidence>
<gene>
    <name evidence="3" type="ORF">A9X01_00955</name>
</gene>
<dbReference type="Proteomes" id="UP000093795">
    <property type="component" value="Unassembled WGS sequence"/>
</dbReference>
<evidence type="ECO:0000313" key="4">
    <source>
        <dbReference type="Proteomes" id="UP000093795"/>
    </source>
</evidence>
<dbReference type="OrthoDB" id="9806974at2"/>
<organism evidence="3 4">
    <name type="scientific">Mycobacterium asiaticum</name>
    <dbReference type="NCBI Taxonomy" id="1790"/>
    <lineage>
        <taxon>Bacteria</taxon>
        <taxon>Bacillati</taxon>
        <taxon>Actinomycetota</taxon>
        <taxon>Actinomycetes</taxon>
        <taxon>Mycobacteriales</taxon>
        <taxon>Mycobacteriaceae</taxon>
        <taxon>Mycobacterium</taxon>
    </lineage>
</organism>
<dbReference type="PANTHER" id="PTHR43477:SF1">
    <property type="entry name" value="DIHYDROANTICAPSIN 7-DEHYDROGENASE"/>
    <property type="match status" value="1"/>
</dbReference>
<protein>
    <submittedName>
        <fullName evidence="3">Short-chain dehydrogenase</fullName>
    </submittedName>
</protein>
<name>A0A1A3CME9_MYCAS</name>
<dbReference type="STRING" id="1790.A5645_19860"/>
<dbReference type="InterPro" id="IPR002347">
    <property type="entry name" value="SDR_fam"/>
</dbReference>
<dbReference type="PRINTS" id="PR00081">
    <property type="entry name" value="GDHRDH"/>
</dbReference>
<reference evidence="3 4" key="1">
    <citation type="submission" date="2016-06" db="EMBL/GenBank/DDBJ databases">
        <authorList>
            <person name="Kjaerup R.B."/>
            <person name="Dalgaard T.S."/>
            <person name="Juul-Madsen H.R."/>
        </authorList>
    </citation>
    <scope>NUCLEOTIDE SEQUENCE [LARGE SCALE GENOMIC DNA]</scope>
    <source>
        <strain evidence="3 4">1081914.2</strain>
    </source>
</reference>
<comment type="caution">
    <text evidence="3">The sequence shown here is derived from an EMBL/GenBank/DDBJ whole genome shotgun (WGS) entry which is preliminary data.</text>
</comment>
<proteinExistence type="inferred from homology"/>
<evidence type="ECO:0000256" key="2">
    <source>
        <dbReference type="ARBA" id="ARBA00023002"/>
    </source>
</evidence>
<dbReference type="AlphaFoldDB" id="A0A1A3CME9"/>
<dbReference type="PANTHER" id="PTHR43477">
    <property type="entry name" value="DIHYDROANTICAPSIN 7-DEHYDROGENASE"/>
    <property type="match status" value="1"/>
</dbReference>
<dbReference type="eggNOG" id="COG1028">
    <property type="taxonomic scope" value="Bacteria"/>
</dbReference>
<keyword evidence="2" id="KW-0560">Oxidoreductase</keyword>
<dbReference type="Pfam" id="PF13561">
    <property type="entry name" value="adh_short_C2"/>
    <property type="match status" value="1"/>
</dbReference>
<dbReference type="InterPro" id="IPR036291">
    <property type="entry name" value="NAD(P)-bd_dom_sf"/>
</dbReference>